<protein>
    <submittedName>
        <fullName evidence="7">LysE family translocator</fullName>
    </submittedName>
</protein>
<evidence type="ECO:0000256" key="2">
    <source>
        <dbReference type="ARBA" id="ARBA00022475"/>
    </source>
</evidence>
<dbReference type="RefSeq" id="WP_248938534.1">
    <property type="nucleotide sequence ID" value="NZ_JAKIKS010000003.1"/>
</dbReference>
<comment type="caution">
    <text evidence="7">The sequence shown here is derived from an EMBL/GenBank/DDBJ whole genome shotgun (WGS) entry which is preliminary data.</text>
</comment>
<accession>A0ABT0L6D3</accession>
<dbReference type="InterPro" id="IPR001123">
    <property type="entry name" value="LeuE-type"/>
</dbReference>
<feature type="transmembrane region" description="Helical" evidence="6">
    <location>
        <begin position="137"/>
        <end position="160"/>
    </location>
</feature>
<keyword evidence="8" id="KW-1185">Reference proteome</keyword>
<dbReference type="Proteomes" id="UP001203423">
    <property type="component" value="Unassembled WGS sequence"/>
</dbReference>
<evidence type="ECO:0000256" key="1">
    <source>
        <dbReference type="ARBA" id="ARBA00004651"/>
    </source>
</evidence>
<evidence type="ECO:0000256" key="3">
    <source>
        <dbReference type="ARBA" id="ARBA00022692"/>
    </source>
</evidence>
<proteinExistence type="predicted"/>
<name>A0ABT0L6D3_9GAMM</name>
<comment type="subcellular location">
    <subcellularLocation>
        <location evidence="1">Cell membrane</location>
        <topology evidence="1">Multi-pass membrane protein</topology>
    </subcellularLocation>
</comment>
<reference evidence="7 8" key="1">
    <citation type="submission" date="2022-01" db="EMBL/GenBank/DDBJ databases">
        <title>Whole genome-based taxonomy of the Shewanellaceae.</title>
        <authorList>
            <person name="Martin-Rodriguez A.J."/>
        </authorList>
    </citation>
    <scope>NUCLEOTIDE SEQUENCE [LARGE SCALE GENOMIC DNA]</scope>
    <source>
        <strain evidence="7 8">DSM 17177</strain>
    </source>
</reference>
<dbReference type="PANTHER" id="PTHR30086">
    <property type="entry name" value="ARGININE EXPORTER PROTEIN ARGO"/>
    <property type="match status" value="1"/>
</dbReference>
<evidence type="ECO:0000313" key="8">
    <source>
        <dbReference type="Proteomes" id="UP001203423"/>
    </source>
</evidence>
<dbReference type="EMBL" id="JAKIKS010000003">
    <property type="protein sequence ID" value="MCL1123248.1"/>
    <property type="molecule type" value="Genomic_DNA"/>
</dbReference>
<evidence type="ECO:0000313" key="7">
    <source>
        <dbReference type="EMBL" id="MCL1123248.1"/>
    </source>
</evidence>
<feature type="transmembrane region" description="Helical" evidence="6">
    <location>
        <begin position="172"/>
        <end position="193"/>
    </location>
</feature>
<keyword evidence="4 6" id="KW-1133">Transmembrane helix</keyword>
<feature type="transmembrane region" description="Helical" evidence="6">
    <location>
        <begin position="66"/>
        <end position="86"/>
    </location>
</feature>
<gene>
    <name evidence="7" type="ORF">L2764_01810</name>
</gene>
<dbReference type="PANTHER" id="PTHR30086:SF20">
    <property type="entry name" value="ARGININE EXPORTER PROTEIN ARGO-RELATED"/>
    <property type="match status" value="1"/>
</dbReference>
<keyword evidence="3 6" id="KW-0812">Transmembrane</keyword>
<keyword evidence="2" id="KW-1003">Cell membrane</keyword>
<dbReference type="Pfam" id="PF01810">
    <property type="entry name" value="LysE"/>
    <property type="match status" value="1"/>
</dbReference>
<feature type="transmembrane region" description="Helical" evidence="6">
    <location>
        <begin position="39"/>
        <end position="59"/>
    </location>
</feature>
<organism evidence="7 8">
    <name type="scientific">Shewanella surugensis</name>
    <dbReference type="NCBI Taxonomy" id="212020"/>
    <lineage>
        <taxon>Bacteria</taxon>
        <taxon>Pseudomonadati</taxon>
        <taxon>Pseudomonadota</taxon>
        <taxon>Gammaproteobacteria</taxon>
        <taxon>Alteromonadales</taxon>
        <taxon>Shewanellaceae</taxon>
        <taxon>Shewanella</taxon>
    </lineage>
</organism>
<keyword evidence="5 6" id="KW-0472">Membrane</keyword>
<evidence type="ECO:0000256" key="6">
    <source>
        <dbReference type="SAM" id="Phobius"/>
    </source>
</evidence>
<sequence length="197" mass="21730">MSTLLMICVFSFVMSISPGPVNMITLSTGMNHGEKQAMPFVLGATLGFSLLLLVIGLGLGTFIEQFSFLLDTLCILGSLFIIYLGFKLMTSSGQLTFEKVARPSFNEGFLLQWLNPKAWIACLAGVSVFKLSPNDPLLYVFILLYFCICYLSIMSWAVAGSRLSFYVKSHKLINIFNQILGGGLMLVAVYLAYSQMI</sequence>
<evidence type="ECO:0000256" key="4">
    <source>
        <dbReference type="ARBA" id="ARBA00022989"/>
    </source>
</evidence>
<evidence type="ECO:0000256" key="5">
    <source>
        <dbReference type="ARBA" id="ARBA00023136"/>
    </source>
</evidence>